<dbReference type="Pfam" id="PF01323">
    <property type="entry name" value="DSBA"/>
    <property type="match status" value="1"/>
</dbReference>
<dbReference type="AlphaFoldDB" id="M5G9V9"/>
<dbReference type="STRING" id="1858805.M5G9V9"/>
<evidence type="ECO:0000313" key="2">
    <source>
        <dbReference type="EMBL" id="EJU05095.1"/>
    </source>
</evidence>
<dbReference type="HOGENOM" id="CLU_069253_0_1_1"/>
<dbReference type="CDD" id="cd03024">
    <property type="entry name" value="DsbA_FrnE"/>
    <property type="match status" value="1"/>
</dbReference>
<protein>
    <submittedName>
        <fullName evidence="2">Thioredoxin-like protein</fullName>
    </submittedName>
</protein>
<feature type="domain" description="DSBA-like thioredoxin" evidence="1">
    <location>
        <begin position="23"/>
        <end position="225"/>
    </location>
</feature>
<dbReference type="EMBL" id="JH795857">
    <property type="protein sequence ID" value="EJU05095.1"/>
    <property type="molecule type" value="Genomic_DNA"/>
</dbReference>
<dbReference type="Gene3D" id="3.40.30.10">
    <property type="entry name" value="Glutaredoxin"/>
    <property type="match status" value="1"/>
</dbReference>
<proteinExistence type="predicted"/>
<dbReference type="SUPFAM" id="SSF52833">
    <property type="entry name" value="Thioredoxin-like"/>
    <property type="match status" value="1"/>
</dbReference>
<accession>M5G9V9</accession>
<dbReference type="GeneID" id="63687078"/>
<organism evidence="2 3">
    <name type="scientific">Dacryopinax primogenitus (strain DJM 731)</name>
    <name type="common">Brown rot fungus</name>
    <dbReference type="NCBI Taxonomy" id="1858805"/>
    <lineage>
        <taxon>Eukaryota</taxon>
        <taxon>Fungi</taxon>
        <taxon>Dikarya</taxon>
        <taxon>Basidiomycota</taxon>
        <taxon>Agaricomycotina</taxon>
        <taxon>Dacrymycetes</taxon>
        <taxon>Dacrymycetales</taxon>
        <taxon>Dacrymycetaceae</taxon>
        <taxon>Dacryopinax</taxon>
    </lineage>
</organism>
<gene>
    <name evidence="2" type="ORF">DACRYDRAFT_20640</name>
</gene>
<dbReference type="Proteomes" id="UP000030653">
    <property type="component" value="Unassembled WGS sequence"/>
</dbReference>
<keyword evidence="3" id="KW-1185">Reference proteome</keyword>
<name>M5G9V9_DACPD</name>
<dbReference type="PANTHER" id="PTHR13887:SF41">
    <property type="entry name" value="THIOREDOXIN SUPERFAMILY PROTEIN"/>
    <property type="match status" value="1"/>
</dbReference>
<dbReference type="OrthoDB" id="1930760at2759"/>
<reference evidence="2 3" key="1">
    <citation type="journal article" date="2012" name="Science">
        <title>The Paleozoic origin of enzymatic lignin decomposition reconstructed from 31 fungal genomes.</title>
        <authorList>
            <person name="Floudas D."/>
            <person name="Binder M."/>
            <person name="Riley R."/>
            <person name="Barry K."/>
            <person name="Blanchette R.A."/>
            <person name="Henrissat B."/>
            <person name="Martinez A.T."/>
            <person name="Otillar R."/>
            <person name="Spatafora J.W."/>
            <person name="Yadav J.S."/>
            <person name="Aerts A."/>
            <person name="Benoit I."/>
            <person name="Boyd A."/>
            <person name="Carlson A."/>
            <person name="Copeland A."/>
            <person name="Coutinho P.M."/>
            <person name="de Vries R.P."/>
            <person name="Ferreira P."/>
            <person name="Findley K."/>
            <person name="Foster B."/>
            <person name="Gaskell J."/>
            <person name="Glotzer D."/>
            <person name="Gorecki P."/>
            <person name="Heitman J."/>
            <person name="Hesse C."/>
            <person name="Hori C."/>
            <person name="Igarashi K."/>
            <person name="Jurgens J.A."/>
            <person name="Kallen N."/>
            <person name="Kersten P."/>
            <person name="Kohler A."/>
            <person name="Kuees U."/>
            <person name="Kumar T.K.A."/>
            <person name="Kuo A."/>
            <person name="LaButti K."/>
            <person name="Larrondo L.F."/>
            <person name="Lindquist E."/>
            <person name="Ling A."/>
            <person name="Lombard V."/>
            <person name="Lucas S."/>
            <person name="Lundell T."/>
            <person name="Martin R."/>
            <person name="McLaughlin D.J."/>
            <person name="Morgenstern I."/>
            <person name="Morin E."/>
            <person name="Murat C."/>
            <person name="Nagy L.G."/>
            <person name="Nolan M."/>
            <person name="Ohm R.A."/>
            <person name="Patyshakuliyeva A."/>
            <person name="Rokas A."/>
            <person name="Ruiz-Duenas F.J."/>
            <person name="Sabat G."/>
            <person name="Salamov A."/>
            <person name="Samejima M."/>
            <person name="Schmutz J."/>
            <person name="Slot J.C."/>
            <person name="St John F."/>
            <person name="Stenlid J."/>
            <person name="Sun H."/>
            <person name="Sun S."/>
            <person name="Syed K."/>
            <person name="Tsang A."/>
            <person name="Wiebenga A."/>
            <person name="Young D."/>
            <person name="Pisabarro A."/>
            <person name="Eastwood D.C."/>
            <person name="Martin F."/>
            <person name="Cullen D."/>
            <person name="Grigoriev I.V."/>
            <person name="Hibbett D.S."/>
        </authorList>
    </citation>
    <scope>NUCLEOTIDE SEQUENCE [LARGE SCALE GENOMIC DNA]</scope>
    <source>
        <strain evidence="2 3">DJM-731 SS1</strain>
    </source>
</reference>
<dbReference type="RefSeq" id="XP_040631989.1">
    <property type="nucleotide sequence ID" value="XM_040772016.1"/>
</dbReference>
<dbReference type="InterPro" id="IPR001853">
    <property type="entry name" value="DSBA-like_thioredoxin_dom"/>
</dbReference>
<evidence type="ECO:0000313" key="3">
    <source>
        <dbReference type="Proteomes" id="UP000030653"/>
    </source>
</evidence>
<dbReference type="PANTHER" id="PTHR13887">
    <property type="entry name" value="GLUTATHIONE S-TRANSFERASE KAPPA"/>
    <property type="match status" value="1"/>
</dbReference>
<evidence type="ECO:0000259" key="1">
    <source>
        <dbReference type="Pfam" id="PF01323"/>
    </source>
</evidence>
<sequence length="268" mass="29827">MSTTTVTQTTTGTMRTTAVKVTLNVTSDTICPWCYIGCKQINNAIQRAKDAHLPLTFDVEFSPFMLDPSLPQQGSVLRKERYFEKFGEVKAMAIMQTLGKVGHDLGIDFKYDGTVSQTTKSHRILTKAYQLGGQEAQQKLLQLIFKGFFEQNRNVGDDDFLAQCADQAGFMSAAEATKFLQTDELQKEVDRRIEMAQRMGITGVPFTIINGKWALSGAQPSDVFYQVFEKLAREPKTKGHHYHHDDASCENGACTATHANPPAETCQV</sequence>
<dbReference type="GO" id="GO:0016491">
    <property type="term" value="F:oxidoreductase activity"/>
    <property type="evidence" value="ECO:0007669"/>
    <property type="project" value="InterPro"/>
</dbReference>
<dbReference type="OMA" id="NTHEDAC"/>
<dbReference type="InterPro" id="IPR036249">
    <property type="entry name" value="Thioredoxin-like_sf"/>
</dbReference>